<dbReference type="InParanoid" id="A0A0P0Y1E0"/>
<reference evidence="3 4" key="3">
    <citation type="journal article" date="2013" name="Rice">
        <title>Improvement of the Oryza sativa Nipponbare reference genome using next generation sequence and optical map data.</title>
        <authorList>
            <person name="Kawahara Y."/>
            <person name="de la Bastide M."/>
            <person name="Hamilton J.P."/>
            <person name="Kanamori H."/>
            <person name="McCombie W.R."/>
            <person name="Ouyang S."/>
            <person name="Schwartz D.C."/>
            <person name="Tanaka T."/>
            <person name="Wu J."/>
            <person name="Zhou S."/>
            <person name="Childs K.L."/>
            <person name="Davidson R.M."/>
            <person name="Lin H."/>
            <person name="Quesada-Ocampo L."/>
            <person name="Vaillancourt B."/>
            <person name="Sakai H."/>
            <person name="Lee S.S."/>
            <person name="Kim J."/>
            <person name="Numa H."/>
            <person name="Itoh T."/>
            <person name="Buell C.R."/>
            <person name="Matsumoto T."/>
        </authorList>
    </citation>
    <scope>NUCLEOTIDE SEQUENCE [LARGE SCALE GENOMIC DNA]</scope>
    <source>
        <strain evidence="4">cv. Nipponbare</strain>
    </source>
</reference>
<keyword evidence="4" id="KW-1185">Reference proteome</keyword>
<feature type="transmembrane region" description="Helical" evidence="2">
    <location>
        <begin position="138"/>
        <end position="160"/>
    </location>
</feature>
<keyword evidence="2" id="KW-1133">Transmembrane helix</keyword>
<organism evidence="3 4">
    <name type="scientific">Oryza sativa subsp. japonica</name>
    <name type="common">Rice</name>
    <dbReference type="NCBI Taxonomy" id="39947"/>
    <lineage>
        <taxon>Eukaryota</taxon>
        <taxon>Viridiplantae</taxon>
        <taxon>Streptophyta</taxon>
        <taxon>Embryophyta</taxon>
        <taxon>Tracheophyta</taxon>
        <taxon>Spermatophyta</taxon>
        <taxon>Magnoliopsida</taxon>
        <taxon>Liliopsida</taxon>
        <taxon>Poales</taxon>
        <taxon>Poaceae</taxon>
        <taxon>BOP clade</taxon>
        <taxon>Oryzoideae</taxon>
        <taxon>Oryzeae</taxon>
        <taxon>Oryzinae</taxon>
        <taxon>Oryza</taxon>
        <taxon>Oryza sativa</taxon>
    </lineage>
</organism>
<sequence>MGWVTIRLLALTPQLPAPPPSFGRVPVRLPRFVSPPTSTPPTSAPPPASHHASPLAGLPAGPRFQRLRLCRPCRLSVSTNWPDIPLVGTKPNVHDKGPLLHRREPKLEFFWREDERKMMEFWMAKNGMDWEGGRSPSLALGGLILFICTGNYIFALDLLYMYNILLGGYSPTQLASKSRLLGAASESNLVESLKFGLSLLSRSLLVPVVQVTPSASGA</sequence>
<feature type="compositionally biased region" description="Pro residues" evidence="1">
    <location>
        <begin position="37"/>
        <end position="48"/>
    </location>
</feature>
<reference evidence="3 4" key="2">
    <citation type="journal article" date="2013" name="Plant Cell Physiol.">
        <title>Rice Annotation Project Database (RAP-DB): an integrative and interactive database for rice genomics.</title>
        <authorList>
            <person name="Sakai H."/>
            <person name="Lee S.S."/>
            <person name="Tanaka T."/>
            <person name="Numa H."/>
            <person name="Kim J."/>
            <person name="Kawahara Y."/>
            <person name="Wakimoto H."/>
            <person name="Yang C.C."/>
            <person name="Iwamoto M."/>
            <person name="Abe T."/>
            <person name="Yamada Y."/>
            <person name="Muto A."/>
            <person name="Inokuchi H."/>
            <person name="Ikemura T."/>
            <person name="Matsumoto T."/>
            <person name="Sasaki T."/>
            <person name="Itoh T."/>
        </authorList>
    </citation>
    <scope>NUCLEOTIDE SEQUENCE [LARGE SCALE GENOMIC DNA]</scope>
    <source>
        <strain evidence="4">cv. Nipponbare</strain>
    </source>
</reference>
<evidence type="ECO:0000313" key="3">
    <source>
        <dbReference type="EMBL" id="BAT13593.1"/>
    </source>
</evidence>
<accession>A0A0P0Y1E0</accession>
<reference evidence="4" key="1">
    <citation type="journal article" date="2005" name="Nature">
        <title>The map-based sequence of the rice genome.</title>
        <authorList>
            <consortium name="International rice genome sequencing project (IRGSP)"/>
            <person name="Matsumoto T."/>
            <person name="Wu J."/>
            <person name="Kanamori H."/>
            <person name="Katayose Y."/>
            <person name="Fujisawa M."/>
            <person name="Namiki N."/>
            <person name="Mizuno H."/>
            <person name="Yamamoto K."/>
            <person name="Antonio B.A."/>
            <person name="Baba T."/>
            <person name="Sakata K."/>
            <person name="Nagamura Y."/>
            <person name="Aoki H."/>
            <person name="Arikawa K."/>
            <person name="Arita K."/>
            <person name="Bito T."/>
            <person name="Chiden Y."/>
            <person name="Fujitsuka N."/>
            <person name="Fukunaka R."/>
            <person name="Hamada M."/>
            <person name="Harada C."/>
            <person name="Hayashi A."/>
            <person name="Hijishita S."/>
            <person name="Honda M."/>
            <person name="Hosokawa S."/>
            <person name="Ichikawa Y."/>
            <person name="Idonuma A."/>
            <person name="Iijima M."/>
            <person name="Ikeda M."/>
            <person name="Ikeno M."/>
            <person name="Ito K."/>
            <person name="Ito S."/>
            <person name="Ito T."/>
            <person name="Ito Y."/>
            <person name="Ito Y."/>
            <person name="Iwabuchi A."/>
            <person name="Kamiya K."/>
            <person name="Karasawa W."/>
            <person name="Kurita K."/>
            <person name="Katagiri S."/>
            <person name="Kikuta A."/>
            <person name="Kobayashi H."/>
            <person name="Kobayashi N."/>
            <person name="Machita K."/>
            <person name="Maehara T."/>
            <person name="Masukawa M."/>
            <person name="Mizubayashi T."/>
            <person name="Mukai Y."/>
            <person name="Nagasaki H."/>
            <person name="Nagata Y."/>
            <person name="Naito S."/>
            <person name="Nakashima M."/>
            <person name="Nakama Y."/>
            <person name="Nakamichi Y."/>
            <person name="Nakamura M."/>
            <person name="Meguro A."/>
            <person name="Negishi M."/>
            <person name="Ohta I."/>
            <person name="Ohta T."/>
            <person name="Okamoto M."/>
            <person name="Ono N."/>
            <person name="Saji S."/>
            <person name="Sakaguchi M."/>
            <person name="Sakai K."/>
            <person name="Shibata M."/>
            <person name="Shimokawa T."/>
            <person name="Song J."/>
            <person name="Takazaki Y."/>
            <person name="Terasawa K."/>
            <person name="Tsugane M."/>
            <person name="Tsuji K."/>
            <person name="Ueda S."/>
            <person name="Waki K."/>
            <person name="Yamagata H."/>
            <person name="Yamamoto M."/>
            <person name="Yamamoto S."/>
            <person name="Yamane H."/>
            <person name="Yoshiki S."/>
            <person name="Yoshihara R."/>
            <person name="Yukawa K."/>
            <person name="Zhong H."/>
            <person name="Yano M."/>
            <person name="Yuan Q."/>
            <person name="Ouyang S."/>
            <person name="Liu J."/>
            <person name="Jones K.M."/>
            <person name="Gansberger K."/>
            <person name="Moffat K."/>
            <person name="Hill J."/>
            <person name="Bera J."/>
            <person name="Fadrosh D."/>
            <person name="Jin S."/>
            <person name="Johri S."/>
            <person name="Kim M."/>
            <person name="Overton L."/>
            <person name="Reardon M."/>
            <person name="Tsitrin T."/>
            <person name="Vuong H."/>
            <person name="Weaver B."/>
            <person name="Ciecko A."/>
            <person name="Tallon L."/>
            <person name="Jackson J."/>
            <person name="Pai G."/>
            <person name="Aken S.V."/>
            <person name="Utterback T."/>
            <person name="Reidmuller S."/>
            <person name="Feldblyum T."/>
            <person name="Hsiao J."/>
            <person name="Zismann V."/>
            <person name="Iobst S."/>
            <person name="de Vazeille A.R."/>
            <person name="Buell C.R."/>
            <person name="Ying K."/>
            <person name="Li Y."/>
            <person name="Lu T."/>
            <person name="Huang Y."/>
            <person name="Zhao Q."/>
            <person name="Feng Q."/>
            <person name="Zhang L."/>
            <person name="Zhu J."/>
            <person name="Weng Q."/>
            <person name="Mu J."/>
            <person name="Lu Y."/>
            <person name="Fan D."/>
            <person name="Liu Y."/>
            <person name="Guan J."/>
            <person name="Zhang Y."/>
            <person name="Yu S."/>
            <person name="Liu X."/>
            <person name="Zhang Y."/>
            <person name="Hong G."/>
            <person name="Han B."/>
            <person name="Choisne N."/>
            <person name="Demange N."/>
            <person name="Orjeda G."/>
            <person name="Samain S."/>
            <person name="Cattolico L."/>
            <person name="Pelletier E."/>
            <person name="Couloux A."/>
            <person name="Segurens B."/>
            <person name="Wincker P."/>
            <person name="D'Hont A."/>
            <person name="Scarpelli C."/>
            <person name="Weissenbach J."/>
            <person name="Salanoubat M."/>
            <person name="Quetier F."/>
            <person name="Yu Y."/>
            <person name="Kim H.R."/>
            <person name="Rambo T."/>
            <person name="Currie J."/>
            <person name="Collura K."/>
            <person name="Luo M."/>
            <person name="Yang T."/>
            <person name="Ammiraju J.S.S."/>
            <person name="Engler F."/>
            <person name="Soderlund C."/>
            <person name="Wing R.A."/>
            <person name="Palmer L.E."/>
            <person name="de la Bastide M."/>
            <person name="Spiegel L."/>
            <person name="Nascimento L."/>
            <person name="Zutavern T."/>
            <person name="O'Shaughnessy A."/>
            <person name="Dike S."/>
            <person name="Dedhia N."/>
            <person name="Preston R."/>
            <person name="Balija V."/>
            <person name="McCombie W.R."/>
            <person name="Chow T."/>
            <person name="Chen H."/>
            <person name="Chung M."/>
            <person name="Chen C."/>
            <person name="Shaw J."/>
            <person name="Wu H."/>
            <person name="Hsiao K."/>
            <person name="Chao Y."/>
            <person name="Chu M."/>
            <person name="Cheng C."/>
            <person name="Hour A."/>
            <person name="Lee P."/>
            <person name="Lin S."/>
            <person name="Lin Y."/>
            <person name="Liou J."/>
            <person name="Liu S."/>
            <person name="Hsing Y."/>
            <person name="Raghuvanshi S."/>
            <person name="Mohanty A."/>
            <person name="Bharti A.K."/>
            <person name="Gaur A."/>
            <person name="Gupta V."/>
            <person name="Kumar D."/>
            <person name="Ravi V."/>
            <person name="Vij S."/>
            <person name="Kapur A."/>
            <person name="Khurana P."/>
            <person name="Khurana P."/>
            <person name="Khurana J.P."/>
            <person name="Tyagi A.K."/>
            <person name="Gaikwad K."/>
            <person name="Singh A."/>
            <person name="Dalal V."/>
            <person name="Srivastava S."/>
            <person name="Dixit A."/>
            <person name="Pal A.K."/>
            <person name="Ghazi I.A."/>
            <person name="Yadav M."/>
            <person name="Pandit A."/>
            <person name="Bhargava A."/>
            <person name="Sureshbabu K."/>
            <person name="Batra K."/>
            <person name="Sharma T.R."/>
            <person name="Mohapatra T."/>
            <person name="Singh N.K."/>
            <person name="Messing J."/>
            <person name="Nelson A.B."/>
            <person name="Fuks G."/>
            <person name="Kavchok S."/>
            <person name="Keizer G."/>
            <person name="Linton E."/>
            <person name="Llaca V."/>
            <person name="Song R."/>
            <person name="Tanyolac B."/>
            <person name="Young S."/>
            <person name="Ho-Il K."/>
            <person name="Hahn J.H."/>
            <person name="Sangsakoo G."/>
            <person name="Vanavichit A."/>
            <person name="de Mattos Luiz.A.T."/>
            <person name="Zimmer P.D."/>
            <person name="Malone G."/>
            <person name="Dellagostin O."/>
            <person name="de Oliveira A.C."/>
            <person name="Bevan M."/>
            <person name="Bancroft I."/>
            <person name="Minx P."/>
            <person name="Cordum H."/>
            <person name="Wilson R."/>
            <person name="Cheng Z."/>
            <person name="Jin W."/>
            <person name="Jiang J."/>
            <person name="Leong S.A."/>
            <person name="Iwama H."/>
            <person name="Gojobori T."/>
            <person name="Itoh T."/>
            <person name="Niimura Y."/>
            <person name="Fujii Y."/>
            <person name="Habara T."/>
            <person name="Sakai H."/>
            <person name="Sato Y."/>
            <person name="Wilson G."/>
            <person name="Kumar K."/>
            <person name="McCouch S."/>
            <person name="Juretic N."/>
            <person name="Hoen D."/>
            <person name="Wright S."/>
            <person name="Bruskiewich R."/>
            <person name="Bureau T."/>
            <person name="Miyao A."/>
            <person name="Hirochika H."/>
            <person name="Nishikawa T."/>
            <person name="Kadowaki K."/>
            <person name="Sugiura M."/>
            <person name="Burr B."/>
            <person name="Sasaki T."/>
        </authorList>
    </citation>
    <scope>NUCLEOTIDE SEQUENCE [LARGE SCALE GENOMIC DNA]</scope>
    <source>
        <strain evidence="4">cv. Nipponbare</strain>
    </source>
</reference>
<gene>
    <name evidence="3" type="ordered locus">Os11g0276700</name>
    <name evidence="3" type="ORF">OSNPB_110276700</name>
</gene>
<evidence type="ECO:0000256" key="1">
    <source>
        <dbReference type="SAM" id="MobiDB-lite"/>
    </source>
</evidence>
<evidence type="ECO:0000256" key="2">
    <source>
        <dbReference type="SAM" id="Phobius"/>
    </source>
</evidence>
<keyword evidence="2" id="KW-0472">Membrane</keyword>
<name>A0A0P0Y1E0_ORYSJ</name>
<dbReference type="EMBL" id="AP014967">
    <property type="protein sequence ID" value="BAT13593.1"/>
    <property type="molecule type" value="Genomic_DNA"/>
</dbReference>
<feature type="region of interest" description="Disordered" evidence="1">
    <location>
        <begin position="33"/>
        <end position="55"/>
    </location>
</feature>
<keyword evidence="2" id="KW-0812">Transmembrane</keyword>
<dbReference type="PaxDb" id="39947-A0A0P0Y1E0"/>
<dbReference type="Proteomes" id="UP000059680">
    <property type="component" value="Chromosome 11"/>
</dbReference>
<protein>
    <submittedName>
        <fullName evidence="3">Os11g0276700 protein</fullName>
    </submittedName>
</protein>
<dbReference type="AlphaFoldDB" id="A0A0P0Y1E0"/>
<proteinExistence type="predicted"/>
<evidence type="ECO:0000313" key="4">
    <source>
        <dbReference type="Proteomes" id="UP000059680"/>
    </source>
</evidence>